<feature type="domain" description="DUF418" evidence="2">
    <location>
        <begin position="331"/>
        <end position="437"/>
    </location>
</feature>
<feature type="transmembrane region" description="Helical" evidence="1">
    <location>
        <begin position="169"/>
        <end position="191"/>
    </location>
</feature>
<dbReference type="OrthoDB" id="4966979at2"/>
<feature type="transmembrane region" description="Helical" evidence="1">
    <location>
        <begin position="250"/>
        <end position="270"/>
    </location>
</feature>
<feature type="domain" description="Heparan-alpha-glucosaminide N-acetyltransferase catalytic" evidence="3">
    <location>
        <begin position="44"/>
        <end position="244"/>
    </location>
</feature>
<evidence type="ECO:0000259" key="2">
    <source>
        <dbReference type="Pfam" id="PF04235"/>
    </source>
</evidence>
<feature type="transmembrane region" description="Helical" evidence="1">
    <location>
        <begin position="123"/>
        <end position="140"/>
    </location>
</feature>
<evidence type="ECO:0000259" key="3">
    <source>
        <dbReference type="Pfam" id="PF07786"/>
    </source>
</evidence>
<keyword evidence="1" id="KW-0812">Transmembrane</keyword>
<feature type="transmembrane region" description="Helical" evidence="1">
    <location>
        <begin position="401"/>
        <end position="419"/>
    </location>
</feature>
<keyword evidence="1" id="KW-1133">Transmembrane helix</keyword>
<evidence type="ECO:0000256" key="1">
    <source>
        <dbReference type="SAM" id="Phobius"/>
    </source>
</evidence>
<dbReference type="PANTHER" id="PTHR30590">
    <property type="entry name" value="INNER MEMBRANE PROTEIN"/>
    <property type="match status" value="1"/>
</dbReference>
<evidence type="ECO:0000313" key="5">
    <source>
        <dbReference type="Proteomes" id="UP000317378"/>
    </source>
</evidence>
<reference evidence="4 5" key="1">
    <citation type="submission" date="2019-06" db="EMBL/GenBank/DDBJ databases">
        <title>Streptomyces sporangiiformans sp. nov., a novel actinomycete isolated from soil in Mount Song.</title>
        <authorList>
            <person name="Han L."/>
        </authorList>
    </citation>
    <scope>NUCLEOTIDE SEQUENCE [LARGE SCALE GENOMIC DNA]</scope>
    <source>
        <strain evidence="4 5">NEAU-SSA 1</strain>
    </source>
</reference>
<dbReference type="InterPro" id="IPR012429">
    <property type="entry name" value="HGSNAT_cat"/>
</dbReference>
<dbReference type="Pfam" id="PF07786">
    <property type="entry name" value="HGSNAT_cat"/>
    <property type="match status" value="1"/>
</dbReference>
<evidence type="ECO:0000313" key="4">
    <source>
        <dbReference type="EMBL" id="TPQ22559.1"/>
    </source>
</evidence>
<dbReference type="InterPro" id="IPR007349">
    <property type="entry name" value="DUF418"/>
</dbReference>
<dbReference type="Pfam" id="PF04235">
    <property type="entry name" value="DUF418"/>
    <property type="match status" value="1"/>
</dbReference>
<feature type="transmembrane region" description="Helical" evidence="1">
    <location>
        <begin position="367"/>
        <end position="389"/>
    </location>
</feature>
<dbReference type="PANTHER" id="PTHR30590:SF3">
    <property type="entry name" value="HYPOTHETICAL MEMBRANE SPANNING PROTEIN"/>
    <property type="match status" value="1"/>
</dbReference>
<protein>
    <submittedName>
        <fullName evidence="4">DUF418 domain-containing protein</fullName>
    </submittedName>
</protein>
<feature type="transmembrane region" description="Helical" evidence="1">
    <location>
        <begin position="211"/>
        <end position="238"/>
    </location>
</feature>
<keyword evidence="5" id="KW-1185">Reference proteome</keyword>
<gene>
    <name evidence="4" type="ORF">FGD71_009965</name>
</gene>
<feature type="transmembrane region" description="Helical" evidence="1">
    <location>
        <begin position="334"/>
        <end position="355"/>
    </location>
</feature>
<name>A0A505DN69_9ACTN</name>
<feature type="transmembrane region" description="Helical" evidence="1">
    <location>
        <begin position="80"/>
        <end position="103"/>
    </location>
</feature>
<sequence length="443" mass="46869">MVDRPRLGKIVPVTEIESANKAPAQPLHVPEPVTATERPSSTARLVGVDLARAVAVFGMFAVHVGPFNPFPTSGDSMGTWAVWLASGRASALFATLAGFSLVLIAGRLEPKTGLAGRQAKARIVIRAVILLVVGTALAMTDFGGGVIINFYAVYFLLTLPLLRLRARTLATIAVALALVMPQVAYALRALLSESTVNTIDSYDPIARLSGVGVLDFLLTGFYPAITWMTFVVTGMALGRLDLSSGAVRRRLAVVGPALIAFGYGVSWLALRLTGGAREIMAGMPDMKDFDVLKDRTAMKDPGMAEGSFDLPVGNGLWGPDAWGLLAAEPHSGSTFDLVGCLGVAITVILCLTVAVDRLPVLRRLAAPVIAVGTMSLTLYVSHILVILALPGDGVTPPQSASFELLLCFVVGATLFAGIWSRFFRRGPLEYLLNSATKLANRVS</sequence>
<feature type="transmembrane region" description="Helical" evidence="1">
    <location>
        <begin position="50"/>
        <end position="68"/>
    </location>
</feature>
<organism evidence="4 5">
    <name type="scientific">Streptomyces sporangiiformans</name>
    <dbReference type="NCBI Taxonomy" id="2315329"/>
    <lineage>
        <taxon>Bacteria</taxon>
        <taxon>Bacillati</taxon>
        <taxon>Actinomycetota</taxon>
        <taxon>Actinomycetes</taxon>
        <taxon>Kitasatosporales</taxon>
        <taxon>Streptomycetaceae</taxon>
        <taxon>Streptomyces</taxon>
    </lineage>
</organism>
<keyword evidence="1" id="KW-0472">Membrane</keyword>
<dbReference type="InterPro" id="IPR052529">
    <property type="entry name" value="Bact_Transport_Assoc"/>
</dbReference>
<feature type="transmembrane region" description="Helical" evidence="1">
    <location>
        <begin position="146"/>
        <end position="162"/>
    </location>
</feature>
<dbReference type="EMBL" id="VCHX02000083">
    <property type="protein sequence ID" value="TPQ22559.1"/>
    <property type="molecule type" value="Genomic_DNA"/>
</dbReference>
<dbReference type="AlphaFoldDB" id="A0A505DN69"/>
<proteinExistence type="predicted"/>
<dbReference type="Proteomes" id="UP000317378">
    <property type="component" value="Unassembled WGS sequence"/>
</dbReference>
<accession>A0A505DN69</accession>
<comment type="caution">
    <text evidence="4">The sequence shown here is derived from an EMBL/GenBank/DDBJ whole genome shotgun (WGS) entry which is preliminary data.</text>
</comment>